<evidence type="ECO:0000256" key="3">
    <source>
        <dbReference type="SAM" id="SignalP"/>
    </source>
</evidence>
<keyword evidence="1 3" id="KW-0732">Signal</keyword>
<evidence type="ECO:0000256" key="1">
    <source>
        <dbReference type="ARBA" id="ARBA00022729"/>
    </source>
</evidence>
<evidence type="ECO:0000256" key="2">
    <source>
        <dbReference type="ARBA" id="ARBA00023180"/>
    </source>
</evidence>
<feature type="chain" id="PRO_5003868726" description="PA domain-containing protein" evidence="3">
    <location>
        <begin position="19"/>
        <end position="483"/>
    </location>
</feature>
<dbReference type="InterPro" id="IPR046450">
    <property type="entry name" value="PA_dom_sf"/>
</dbReference>
<reference evidence="6" key="2">
    <citation type="submission" date="2010-04" db="EMBL/GenBank/DDBJ databases">
        <authorList>
            <person name="Buell R."/>
            <person name="Hamilton J."/>
            <person name="Hostetler J."/>
        </authorList>
    </citation>
    <scope>NUCLEOTIDE SEQUENCE [LARGE SCALE GENOMIC DNA]</scope>
    <source>
        <strain evidence="6">DAOM:BR144</strain>
    </source>
</reference>
<dbReference type="OMA" id="MACENSV"/>
<proteinExistence type="predicted"/>
<dbReference type="EMBL" id="GL376563">
    <property type="status" value="NOT_ANNOTATED_CDS"/>
    <property type="molecule type" value="Genomic_DNA"/>
</dbReference>
<name>K3XA26_GLOUD</name>
<dbReference type="PANTHER" id="PTHR22702">
    <property type="entry name" value="PROTEASE-ASSOCIATED DOMAIN-CONTAINING PROTEIN"/>
    <property type="match status" value="1"/>
</dbReference>
<dbReference type="SUPFAM" id="SSF52025">
    <property type="entry name" value="PA domain"/>
    <property type="match status" value="1"/>
</dbReference>
<dbReference type="InParanoid" id="K3XA26"/>
<accession>K3XA26</accession>
<organism evidence="5 6">
    <name type="scientific">Globisporangium ultimum (strain ATCC 200006 / CBS 805.95 / DAOM BR144)</name>
    <name type="common">Pythium ultimum</name>
    <dbReference type="NCBI Taxonomy" id="431595"/>
    <lineage>
        <taxon>Eukaryota</taxon>
        <taxon>Sar</taxon>
        <taxon>Stramenopiles</taxon>
        <taxon>Oomycota</taxon>
        <taxon>Peronosporomycetes</taxon>
        <taxon>Pythiales</taxon>
        <taxon>Pythiaceae</taxon>
        <taxon>Globisporangium</taxon>
    </lineage>
</organism>
<dbReference type="eggNOG" id="ENOG502SBN2">
    <property type="taxonomic scope" value="Eukaryota"/>
</dbReference>
<dbReference type="Proteomes" id="UP000019132">
    <property type="component" value="Unassembled WGS sequence"/>
</dbReference>
<keyword evidence="2" id="KW-0325">Glycoprotein</keyword>
<dbReference type="HOGENOM" id="CLU_666447_0_0_1"/>
<dbReference type="AlphaFoldDB" id="K3XA26"/>
<feature type="signal peptide" evidence="3">
    <location>
        <begin position="1"/>
        <end position="18"/>
    </location>
</feature>
<feature type="domain" description="PA" evidence="4">
    <location>
        <begin position="103"/>
        <end position="189"/>
    </location>
</feature>
<reference evidence="6" key="1">
    <citation type="journal article" date="2010" name="Genome Biol.">
        <title>Genome sequence of the necrotrophic plant pathogen Pythium ultimum reveals original pathogenicity mechanisms and effector repertoire.</title>
        <authorList>
            <person name="Levesque C.A."/>
            <person name="Brouwer H."/>
            <person name="Cano L."/>
            <person name="Hamilton J.P."/>
            <person name="Holt C."/>
            <person name="Huitema E."/>
            <person name="Raffaele S."/>
            <person name="Robideau G.P."/>
            <person name="Thines M."/>
            <person name="Win J."/>
            <person name="Zerillo M.M."/>
            <person name="Beakes G.W."/>
            <person name="Boore J.L."/>
            <person name="Busam D."/>
            <person name="Dumas B."/>
            <person name="Ferriera S."/>
            <person name="Fuerstenberg S.I."/>
            <person name="Gachon C.M."/>
            <person name="Gaulin E."/>
            <person name="Govers F."/>
            <person name="Grenville-Briggs L."/>
            <person name="Horner N."/>
            <person name="Hostetler J."/>
            <person name="Jiang R.H."/>
            <person name="Johnson J."/>
            <person name="Krajaejun T."/>
            <person name="Lin H."/>
            <person name="Meijer H.J."/>
            <person name="Moore B."/>
            <person name="Morris P."/>
            <person name="Phuntmart V."/>
            <person name="Puiu D."/>
            <person name="Shetty J."/>
            <person name="Stajich J.E."/>
            <person name="Tripathy S."/>
            <person name="Wawra S."/>
            <person name="van West P."/>
            <person name="Whitty B.R."/>
            <person name="Coutinho P.M."/>
            <person name="Henrissat B."/>
            <person name="Martin F."/>
            <person name="Thomas P.D."/>
            <person name="Tyler B.M."/>
            <person name="De Vries R.P."/>
            <person name="Kamoun S."/>
            <person name="Yandell M."/>
            <person name="Tisserat N."/>
            <person name="Buell C.R."/>
        </authorList>
    </citation>
    <scope>NUCLEOTIDE SEQUENCE</scope>
    <source>
        <strain evidence="6">DAOM:BR144</strain>
    </source>
</reference>
<sequence>MKRGVLALSASWLTLVYGAQQEALLVEPAATMAASMATAPVPSSPAFAENEQVVQEEEPFWGRVYLRHGVAPIQYFRDSFGGPMVNREVEFVFPKHDDQGKANNFGCEPLQPEEESAISSAAAANQSIVLVVDRGECTFETKSRNAEAAGAVGLVVISADESATRPVATVSIGEITIPSVMIRKSGGDLLHAIAAHERVFGLLAPIVCTKKAHYMCSPRTATEREYISERSTHSGVIVSSDGKRTRVGEFLAATYGSILPGNPAMPVSKLLHASVVCQAPGAQTETMPRLDGKLALVARSTGDCSVFEIVSRAQLSGAIAALVVADSSKAASMRPSVEADWYGYNITIFAGIVSEPTAMQLIELHEENEVPRVHFELDNNIADAWEEIHKVSVRSAWPRRKERKDTFLKQILMSYTLNEDQLLALKDHFLTVGGGTIKSWETLVPPVERTEMPMHDDQKDATTAGASVADQLIASTSASHEEL</sequence>
<dbReference type="Pfam" id="PF02225">
    <property type="entry name" value="PA"/>
    <property type="match status" value="1"/>
</dbReference>
<dbReference type="InterPro" id="IPR003137">
    <property type="entry name" value="PA_domain"/>
</dbReference>
<protein>
    <recommendedName>
        <fullName evidence="4">PA domain-containing protein</fullName>
    </recommendedName>
</protein>
<evidence type="ECO:0000313" key="5">
    <source>
        <dbReference type="EnsemblProtists" id="PYU1_T014075"/>
    </source>
</evidence>
<dbReference type="VEuPathDB" id="FungiDB:PYU1_G014046"/>
<dbReference type="PANTHER" id="PTHR22702:SF1">
    <property type="entry name" value="PROTEASE-ASSOCIATED DOMAIN-CONTAINING PROTEIN 1"/>
    <property type="match status" value="1"/>
</dbReference>
<reference evidence="5" key="3">
    <citation type="submission" date="2015-02" db="UniProtKB">
        <authorList>
            <consortium name="EnsemblProtists"/>
        </authorList>
    </citation>
    <scope>IDENTIFICATION</scope>
    <source>
        <strain evidence="5">DAOM BR144</strain>
    </source>
</reference>
<dbReference type="EnsemblProtists" id="PYU1_T014075">
    <property type="protein sequence ID" value="PYU1_T014075"/>
    <property type="gene ID" value="PYU1_G014046"/>
</dbReference>
<evidence type="ECO:0000259" key="4">
    <source>
        <dbReference type="Pfam" id="PF02225"/>
    </source>
</evidence>
<dbReference type="Gene3D" id="3.50.30.30">
    <property type="match status" value="2"/>
</dbReference>
<evidence type="ECO:0000313" key="6">
    <source>
        <dbReference type="Proteomes" id="UP000019132"/>
    </source>
</evidence>
<keyword evidence="6" id="KW-1185">Reference proteome</keyword>